<dbReference type="InterPro" id="IPR009061">
    <property type="entry name" value="DNA-bd_dom_put_sf"/>
</dbReference>
<dbReference type="PANTHER" id="PTHR30204">
    <property type="entry name" value="REDOX-CYCLING DRUG-SENSING TRANSCRIPTIONAL ACTIVATOR SOXR"/>
    <property type="match status" value="1"/>
</dbReference>
<evidence type="ECO:0000259" key="2">
    <source>
        <dbReference type="PROSITE" id="PS50937"/>
    </source>
</evidence>
<keyword evidence="1" id="KW-0238">DNA-binding</keyword>
<sequence>MSVNKSDPIYPISVAAKLLGVHPRTLRIYEEEGLIKPARQGNKRYFSEDDIEWIKCLRQLIHDEGISIPGIKKLLELSPCWEIKNCPQNIRDNCSAFVNKATPCWERASTACAKGIDKCENCEIYIGAMKEAKGAINEQETETNKSEVDSVEISQNHEVRVIKKQENKADSQFIKTPLL</sequence>
<dbReference type="Pfam" id="PF13411">
    <property type="entry name" value="MerR_1"/>
    <property type="match status" value="1"/>
</dbReference>
<proteinExistence type="predicted"/>
<evidence type="ECO:0000256" key="1">
    <source>
        <dbReference type="ARBA" id="ARBA00023125"/>
    </source>
</evidence>
<feature type="domain" description="HTH merR-type" evidence="2">
    <location>
        <begin position="9"/>
        <end position="77"/>
    </location>
</feature>
<dbReference type="SUPFAM" id="SSF46955">
    <property type="entry name" value="Putative DNA-binding domain"/>
    <property type="match status" value="1"/>
</dbReference>
<dbReference type="OrthoDB" id="9792348at2"/>
<dbReference type="Proteomes" id="UP000093080">
    <property type="component" value="Unassembled WGS sequence"/>
</dbReference>
<organism evidence="3 4">
    <name type="scientific">Dissulfuribacter thermophilus</name>
    <dbReference type="NCBI Taxonomy" id="1156395"/>
    <lineage>
        <taxon>Bacteria</taxon>
        <taxon>Pseudomonadati</taxon>
        <taxon>Thermodesulfobacteriota</taxon>
        <taxon>Dissulfuribacteria</taxon>
        <taxon>Dissulfuribacterales</taxon>
        <taxon>Dissulfuribacteraceae</taxon>
        <taxon>Dissulfuribacter</taxon>
    </lineage>
</organism>
<dbReference type="EMBL" id="MAGO01000001">
    <property type="protein sequence ID" value="OCC16563.1"/>
    <property type="molecule type" value="Genomic_DNA"/>
</dbReference>
<name>A0A1B9F9L1_9BACT</name>
<keyword evidence="4" id="KW-1185">Reference proteome</keyword>
<dbReference type="PROSITE" id="PS50937">
    <property type="entry name" value="HTH_MERR_2"/>
    <property type="match status" value="1"/>
</dbReference>
<dbReference type="GO" id="GO:0003700">
    <property type="term" value="F:DNA-binding transcription factor activity"/>
    <property type="evidence" value="ECO:0007669"/>
    <property type="project" value="InterPro"/>
</dbReference>
<evidence type="ECO:0000313" key="3">
    <source>
        <dbReference type="EMBL" id="OCC16563.1"/>
    </source>
</evidence>
<dbReference type="InterPro" id="IPR047057">
    <property type="entry name" value="MerR_fam"/>
</dbReference>
<gene>
    <name evidence="3" type="ORF">DBT_0381</name>
</gene>
<comment type="caution">
    <text evidence="3">The sequence shown here is derived from an EMBL/GenBank/DDBJ whole genome shotgun (WGS) entry which is preliminary data.</text>
</comment>
<dbReference type="SMART" id="SM00422">
    <property type="entry name" value="HTH_MERR"/>
    <property type="match status" value="1"/>
</dbReference>
<evidence type="ECO:0000313" key="4">
    <source>
        <dbReference type="Proteomes" id="UP000093080"/>
    </source>
</evidence>
<dbReference type="RefSeq" id="WP_067615806.1">
    <property type="nucleotide sequence ID" value="NZ_MAGO01000001.1"/>
</dbReference>
<dbReference type="AlphaFoldDB" id="A0A1B9F9L1"/>
<protein>
    <submittedName>
        <fullName evidence="3">HspR, transcriptional repressor of DnaK operon</fullName>
    </submittedName>
</protein>
<dbReference type="STRING" id="1156395.DBT_0381"/>
<dbReference type="Gene3D" id="1.10.1660.10">
    <property type="match status" value="1"/>
</dbReference>
<dbReference type="GO" id="GO:0003677">
    <property type="term" value="F:DNA binding"/>
    <property type="evidence" value="ECO:0007669"/>
    <property type="project" value="UniProtKB-KW"/>
</dbReference>
<dbReference type="InterPro" id="IPR000551">
    <property type="entry name" value="MerR-type_HTH_dom"/>
</dbReference>
<reference evidence="3 4" key="1">
    <citation type="submission" date="2016-06" db="EMBL/GenBank/DDBJ databases">
        <title>Respiratory ammonification of nitrate coupled to the oxidation of elemental sulfur in deep-sea autotrophic thermophilic bacteria.</title>
        <authorList>
            <person name="Slobodkina G.B."/>
            <person name="Mardanov A.V."/>
            <person name="Ravin N.V."/>
            <person name="Frolova A.A."/>
            <person name="Viryasiv M.B."/>
            <person name="Chernyh N.A."/>
            <person name="Bonch-Osmolovskaya E.A."/>
            <person name="Slobodkin A.I."/>
        </authorList>
    </citation>
    <scope>NUCLEOTIDE SEQUENCE [LARGE SCALE GENOMIC DNA]</scope>
    <source>
        <strain evidence="3 4">S69</strain>
    </source>
</reference>
<dbReference type="PROSITE" id="PS00552">
    <property type="entry name" value="HTH_MERR_1"/>
    <property type="match status" value="1"/>
</dbReference>
<accession>A0A1B9F9L1</accession>
<dbReference type="PANTHER" id="PTHR30204:SF58">
    <property type="entry name" value="HTH-TYPE TRANSCRIPTIONAL REGULATOR YFMP"/>
    <property type="match status" value="1"/>
</dbReference>